<proteinExistence type="predicted"/>
<evidence type="ECO:0000313" key="1">
    <source>
        <dbReference type="EMBL" id="MBB5719905.1"/>
    </source>
</evidence>
<name>A0A840Z1W0_9SPHN</name>
<gene>
    <name evidence="1" type="ORF">FHR23_002861</name>
</gene>
<dbReference type="Proteomes" id="UP000554342">
    <property type="component" value="Unassembled WGS sequence"/>
</dbReference>
<dbReference type="AlphaFoldDB" id="A0A840Z1W0"/>
<organism evidence="1 2">
    <name type="scientific">Stakelama sediminis</name>
    <dbReference type="NCBI Taxonomy" id="463200"/>
    <lineage>
        <taxon>Bacteria</taxon>
        <taxon>Pseudomonadati</taxon>
        <taxon>Pseudomonadota</taxon>
        <taxon>Alphaproteobacteria</taxon>
        <taxon>Sphingomonadales</taxon>
        <taxon>Sphingomonadaceae</taxon>
        <taxon>Stakelama</taxon>
    </lineage>
</organism>
<sequence>MPIRSAGVPTGMDRQYQRAVIHRKARVRTDIARLGRRFAMSGVVMPANRLADLPQKSVADGIDPSVKSQFDPSVPSSQDHAVIRERVDLRRYIGFAKPMGWTIILCDYVSVLVKELTNWRQPLAHGIGGFFGHGCLNSAASIVTHHHDVPHPEGFDSKLQGSRKIRILGNGQIGDIAMHEHFTGNEINDLGCRHAAVGTSYPEKVGLLLSDQTIEKFGVDLDLGLCPRPIAGKQTGRPALDKLFRWWASANGHDPNVQKPADRPI</sequence>
<protein>
    <submittedName>
        <fullName evidence="1">Uncharacterized protein</fullName>
    </submittedName>
</protein>
<dbReference type="EMBL" id="JACIJI010000006">
    <property type="protein sequence ID" value="MBB5719905.1"/>
    <property type="molecule type" value="Genomic_DNA"/>
</dbReference>
<comment type="caution">
    <text evidence="1">The sequence shown here is derived from an EMBL/GenBank/DDBJ whole genome shotgun (WGS) entry which is preliminary data.</text>
</comment>
<dbReference type="AntiFam" id="ANF00103">
    <property type="entry name" value="Shadow ORF (opposite can)"/>
</dbReference>
<evidence type="ECO:0000313" key="2">
    <source>
        <dbReference type="Proteomes" id="UP000554342"/>
    </source>
</evidence>
<accession>A0A840Z1W0</accession>
<reference evidence="1 2" key="1">
    <citation type="submission" date="2020-08" db="EMBL/GenBank/DDBJ databases">
        <title>Genomic Encyclopedia of Type Strains, Phase IV (KMG-IV): sequencing the most valuable type-strain genomes for metagenomic binning, comparative biology and taxonomic classification.</title>
        <authorList>
            <person name="Goeker M."/>
        </authorList>
    </citation>
    <scope>NUCLEOTIDE SEQUENCE [LARGE SCALE GENOMIC DNA]</scope>
    <source>
        <strain evidence="1 2">DSM 27203</strain>
    </source>
</reference>
<keyword evidence="2" id="KW-1185">Reference proteome</keyword>